<dbReference type="InterPro" id="IPR039422">
    <property type="entry name" value="MarR/SlyA-like"/>
</dbReference>
<dbReference type="InterPro" id="IPR036390">
    <property type="entry name" value="WH_DNA-bd_sf"/>
</dbReference>
<evidence type="ECO:0000313" key="6">
    <source>
        <dbReference type="Proteomes" id="UP000664109"/>
    </source>
</evidence>
<organism evidence="5 6">
    <name type="scientific">Streptomyces zhihengii</name>
    <dbReference type="NCBI Taxonomy" id="1818004"/>
    <lineage>
        <taxon>Bacteria</taxon>
        <taxon>Bacillati</taxon>
        <taxon>Actinomycetota</taxon>
        <taxon>Actinomycetes</taxon>
        <taxon>Kitasatosporales</taxon>
        <taxon>Streptomycetaceae</taxon>
        <taxon>Streptomyces</taxon>
    </lineage>
</organism>
<evidence type="ECO:0000259" key="4">
    <source>
        <dbReference type="PROSITE" id="PS50995"/>
    </source>
</evidence>
<protein>
    <submittedName>
        <fullName evidence="5">MarR family transcriptional regulator</fullName>
    </submittedName>
</protein>
<dbReference type="PANTHER" id="PTHR33164">
    <property type="entry name" value="TRANSCRIPTIONAL REGULATOR, MARR FAMILY"/>
    <property type="match status" value="1"/>
</dbReference>
<dbReference type="Pfam" id="PF12802">
    <property type="entry name" value="MarR_2"/>
    <property type="match status" value="1"/>
</dbReference>
<accession>A0ABS2V408</accession>
<sequence length="156" mass="16951">MTGDPAVEHLAEATAVAACEAIELLEIMWDRGGESLAPTAVSVSQLRVLYALERHTAISQRALGEVLGSAPSAVSRLCERLEALSLIRRHRAHTNRRLMELHLTDRGQACLNELRNRRRNALLSAVEAMPAPAHTALSEGLTALRHAVQARGRAPD</sequence>
<dbReference type="PANTHER" id="PTHR33164:SF103">
    <property type="entry name" value="REGULATORY PROTEIN MARR"/>
    <property type="match status" value="1"/>
</dbReference>
<gene>
    <name evidence="5" type="ORF">JE024_37315</name>
</gene>
<evidence type="ECO:0000256" key="3">
    <source>
        <dbReference type="ARBA" id="ARBA00023163"/>
    </source>
</evidence>
<evidence type="ECO:0000313" key="5">
    <source>
        <dbReference type="EMBL" id="MBM9624227.1"/>
    </source>
</evidence>
<dbReference type="SMART" id="SM00347">
    <property type="entry name" value="HTH_MARR"/>
    <property type="match status" value="1"/>
</dbReference>
<proteinExistence type="predicted"/>
<keyword evidence="6" id="KW-1185">Reference proteome</keyword>
<dbReference type="Gene3D" id="1.10.10.10">
    <property type="entry name" value="Winged helix-like DNA-binding domain superfamily/Winged helix DNA-binding domain"/>
    <property type="match status" value="1"/>
</dbReference>
<dbReference type="InterPro" id="IPR000835">
    <property type="entry name" value="HTH_MarR-typ"/>
</dbReference>
<dbReference type="EMBL" id="JAFEJA010000002">
    <property type="protein sequence ID" value="MBM9624227.1"/>
    <property type="molecule type" value="Genomic_DNA"/>
</dbReference>
<dbReference type="InterPro" id="IPR023187">
    <property type="entry name" value="Tscrpt_reg_MarR-type_CS"/>
</dbReference>
<dbReference type="Proteomes" id="UP000664109">
    <property type="component" value="Unassembled WGS sequence"/>
</dbReference>
<evidence type="ECO:0000256" key="1">
    <source>
        <dbReference type="ARBA" id="ARBA00023015"/>
    </source>
</evidence>
<dbReference type="PROSITE" id="PS50995">
    <property type="entry name" value="HTH_MARR_2"/>
    <property type="match status" value="1"/>
</dbReference>
<dbReference type="PROSITE" id="PS01117">
    <property type="entry name" value="HTH_MARR_1"/>
    <property type="match status" value="1"/>
</dbReference>
<keyword evidence="3" id="KW-0804">Transcription</keyword>
<name>A0ABS2V408_9ACTN</name>
<reference evidence="5 6" key="1">
    <citation type="journal article" date="2016" name="Arch. Microbiol.">
        <title>Streptomyces zhihengii sp. nov., isolated from rhizospheric soil of Psammosilene tunicoides.</title>
        <authorList>
            <person name="Huang M.J."/>
            <person name="Fei J.J."/>
            <person name="Salam N."/>
            <person name="Kim C.J."/>
            <person name="Hozzein W.N."/>
            <person name="Xiao M."/>
            <person name="Huang H.Q."/>
            <person name="Li W.J."/>
        </authorList>
    </citation>
    <scope>NUCLEOTIDE SEQUENCE [LARGE SCALE GENOMIC DNA]</scope>
    <source>
        <strain evidence="5 6">YIM T102</strain>
    </source>
</reference>
<dbReference type="InterPro" id="IPR036388">
    <property type="entry name" value="WH-like_DNA-bd_sf"/>
</dbReference>
<keyword evidence="2" id="KW-0238">DNA-binding</keyword>
<keyword evidence="1" id="KW-0805">Transcription regulation</keyword>
<feature type="domain" description="HTH marR-type" evidence="4">
    <location>
        <begin position="1"/>
        <end position="146"/>
    </location>
</feature>
<comment type="caution">
    <text evidence="5">The sequence shown here is derived from an EMBL/GenBank/DDBJ whole genome shotgun (WGS) entry which is preliminary data.</text>
</comment>
<evidence type="ECO:0000256" key="2">
    <source>
        <dbReference type="ARBA" id="ARBA00023125"/>
    </source>
</evidence>
<dbReference type="SUPFAM" id="SSF46785">
    <property type="entry name" value="Winged helix' DNA-binding domain"/>
    <property type="match status" value="1"/>
</dbReference>